<feature type="region of interest" description="Disordered" evidence="5">
    <location>
        <begin position="44"/>
        <end position="68"/>
    </location>
</feature>
<name>M3XGL7_LATCH</name>
<dbReference type="Bgee" id="ENSLACG00000022663">
    <property type="expression patterns" value="Expressed in chordate pharynx"/>
</dbReference>
<dbReference type="OrthoDB" id="10253401at2759"/>
<protein>
    <submittedName>
        <fullName evidence="7">Endothelial differentiation-related factor 1</fullName>
    </submittedName>
</protein>
<evidence type="ECO:0000256" key="1">
    <source>
        <dbReference type="ARBA" id="ARBA00004123"/>
    </source>
</evidence>
<keyword evidence="2" id="KW-0805">Transcription regulation</keyword>
<feature type="compositionally biased region" description="Polar residues" evidence="5">
    <location>
        <begin position="47"/>
        <end position="57"/>
    </location>
</feature>
<dbReference type="Pfam" id="PF01381">
    <property type="entry name" value="HTH_3"/>
    <property type="match status" value="1"/>
</dbReference>
<dbReference type="EMBL" id="AFYH01090851">
    <property type="status" value="NOT_ANNOTATED_CDS"/>
    <property type="molecule type" value="Genomic_DNA"/>
</dbReference>
<dbReference type="PANTHER" id="PTHR10245:SF15">
    <property type="entry name" value="ENDOTHELIAL DIFFERENTIATION-RELATED FACTOR 1"/>
    <property type="match status" value="1"/>
</dbReference>
<dbReference type="Gene3D" id="1.10.260.40">
    <property type="entry name" value="lambda repressor-like DNA-binding domains"/>
    <property type="match status" value="1"/>
</dbReference>
<evidence type="ECO:0000256" key="2">
    <source>
        <dbReference type="ARBA" id="ARBA00023015"/>
    </source>
</evidence>
<reference evidence="7" key="2">
    <citation type="submission" date="2025-08" db="UniProtKB">
        <authorList>
            <consortium name="Ensembl"/>
        </authorList>
    </citation>
    <scope>IDENTIFICATION</scope>
</reference>
<sequence>MESDWVTVTVLRKRGSTGAQARSKQIVTSAQRKGLEIETSKKWAAGQNRQHMTSKSTAKLDRETEELHHQRLPLEVGKLIQKGRQEKGLTQKELATKICEKQQVIAEHENGKAIPNHQLLSKIEKAIGIKLQGKDMGKPLESGPKKK</sequence>
<feature type="compositionally biased region" description="Basic and acidic residues" evidence="5">
    <location>
        <begin position="58"/>
        <end position="68"/>
    </location>
</feature>
<evidence type="ECO:0000256" key="5">
    <source>
        <dbReference type="SAM" id="MobiDB-lite"/>
    </source>
</evidence>
<dbReference type="Ensembl" id="ENSLACT00000026246.1">
    <property type="protein sequence ID" value="ENSLACP00000021873.1"/>
    <property type="gene ID" value="ENSLACG00000022663.1"/>
</dbReference>
<evidence type="ECO:0000313" key="8">
    <source>
        <dbReference type="Proteomes" id="UP000008672"/>
    </source>
</evidence>
<dbReference type="InterPro" id="IPR013729">
    <property type="entry name" value="MBF1_N"/>
</dbReference>
<reference evidence="7" key="3">
    <citation type="submission" date="2025-09" db="UniProtKB">
        <authorList>
            <consortium name="Ensembl"/>
        </authorList>
    </citation>
    <scope>IDENTIFICATION</scope>
</reference>
<proteinExistence type="predicted"/>
<comment type="subcellular location">
    <subcellularLocation>
        <location evidence="1">Nucleus</location>
    </subcellularLocation>
</comment>
<dbReference type="InterPro" id="IPR010982">
    <property type="entry name" value="Lambda_DNA-bd_dom_sf"/>
</dbReference>
<dbReference type="CDD" id="cd00093">
    <property type="entry name" value="HTH_XRE"/>
    <property type="match status" value="1"/>
</dbReference>
<dbReference type="SMART" id="SM00530">
    <property type="entry name" value="HTH_XRE"/>
    <property type="match status" value="1"/>
</dbReference>
<evidence type="ECO:0000313" key="7">
    <source>
        <dbReference type="Ensembl" id="ENSLACP00000021873.1"/>
    </source>
</evidence>
<accession>M3XGL7</accession>
<keyword evidence="3" id="KW-0238">DNA-binding</keyword>
<dbReference type="GO" id="GO:0003677">
    <property type="term" value="F:DNA binding"/>
    <property type="evidence" value="ECO:0007669"/>
    <property type="project" value="UniProtKB-KW"/>
</dbReference>
<dbReference type="GO" id="GO:0005634">
    <property type="term" value="C:nucleus"/>
    <property type="evidence" value="ECO:0007669"/>
    <property type="project" value="UniProtKB-SubCell"/>
</dbReference>
<dbReference type="eggNOG" id="KOG3398">
    <property type="taxonomic scope" value="Eukaryota"/>
</dbReference>
<dbReference type="InParanoid" id="M3XGL7"/>
<dbReference type="HOGENOM" id="CLU_112609_0_1_1"/>
<dbReference type="SUPFAM" id="SSF47413">
    <property type="entry name" value="lambda repressor-like DNA-binding domains"/>
    <property type="match status" value="1"/>
</dbReference>
<dbReference type="InterPro" id="IPR001387">
    <property type="entry name" value="Cro/C1-type_HTH"/>
</dbReference>
<evidence type="ECO:0000256" key="3">
    <source>
        <dbReference type="ARBA" id="ARBA00023125"/>
    </source>
</evidence>
<evidence type="ECO:0000256" key="4">
    <source>
        <dbReference type="ARBA" id="ARBA00023163"/>
    </source>
</evidence>
<dbReference type="GeneID" id="102367325"/>
<feature type="domain" description="HTH cro/C1-type" evidence="6">
    <location>
        <begin position="80"/>
        <end position="134"/>
    </location>
</feature>
<gene>
    <name evidence="7" type="primary">LOC102367325</name>
</gene>
<reference evidence="8" key="1">
    <citation type="submission" date="2011-08" db="EMBL/GenBank/DDBJ databases">
        <title>The draft genome of Latimeria chalumnae.</title>
        <authorList>
            <person name="Di Palma F."/>
            <person name="Alfoldi J."/>
            <person name="Johnson J."/>
            <person name="Berlin A."/>
            <person name="Gnerre S."/>
            <person name="Jaffe D."/>
            <person name="MacCallum I."/>
            <person name="Young S."/>
            <person name="Walker B.J."/>
            <person name="Lander E."/>
            <person name="Lindblad-Toh K."/>
        </authorList>
    </citation>
    <scope>NUCLEOTIDE SEQUENCE [LARGE SCALE GENOMIC DNA]</scope>
    <source>
        <strain evidence="8">Wild caught</strain>
    </source>
</reference>
<dbReference type="PROSITE" id="PS50943">
    <property type="entry name" value="HTH_CROC1"/>
    <property type="match status" value="1"/>
</dbReference>
<keyword evidence="8" id="KW-1185">Reference proteome</keyword>
<dbReference type="STRING" id="7897.ENSLACP00000021873"/>
<dbReference type="FunFam" id="1.10.260.40:FF:000015">
    <property type="entry name" value="Endothelial differentiation-related factor 1"/>
    <property type="match status" value="1"/>
</dbReference>
<dbReference type="Pfam" id="PF08523">
    <property type="entry name" value="MBF1"/>
    <property type="match status" value="1"/>
</dbReference>
<evidence type="ECO:0000259" key="6">
    <source>
        <dbReference type="PROSITE" id="PS50943"/>
    </source>
</evidence>
<dbReference type="PANTHER" id="PTHR10245">
    <property type="entry name" value="ENDOTHELIAL DIFFERENTIATION-RELATED FACTOR 1 MULTIPROTEIN BRIDGING FACTOR 1"/>
    <property type="match status" value="1"/>
</dbReference>
<dbReference type="AlphaFoldDB" id="M3XGL7"/>
<dbReference type="GeneTree" id="ENSGT00390000008519"/>
<dbReference type="Proteomes" id="UP000008672">
    <property type="component" value="Unassembled WGS sequence"/>
</dbReference>
<keyword evidence="4" id="KW-0804">Transcription</keyword>
<dbReference type="EMBL" id="AFYH01090850">
    <property type="status" value="NOT_ANNOTATED_CDS"/>
    <property type="molecule type" value="Genomic_DNA"/>
</dbReference>
<dbReference type="KEGG" id="lcm:102367325"/>
<organism evidence="7 8">
    <name type="scientific">Latimeria chalumnae</name>
    <name type="common">Coelacanth</name>
    <dbReference type="NCBI Taxonomy" id="7897"/>
    <lineage>
        <taxon>Eukaryota</taxon>
        <taxon>Metazoa</taxon>
        <taxon>Chordata</taxon>
        <taxon>Craniata</taxon>
        <taxon>Vertebrata</taxon>
        <taxon>Euteleostomi</taxon>
        <taxon>Coelacanthiformes</taxon>
        <taxon>Coelacanthidae</taxon>
        <taxon>Latimeria</taxon>
    </lineage>
</organism>